<dbReference type="AlphaFoldDB" id="A0A0L8AMS3"/>
<evidence type="ECO:0000259" key="1">
    <source>
        <dbReference type="Pfam" id="PF21956"/>
    </source>
</evidence>
<reference evidence="3" key="1">
    <citation type="submission" date="2014-11" db="EMBL/GenBank/DDBJ databases">
        <title>Genome sequencing of Roseivirga sp. D-25.</title>
        <authorList>
            <person name="Selvaratnam C."/>
            <person name="Thevarajoo S."/>
            <person name="Goh K.M."/>
            <person name="Eee R."/>
            <person name="Chan K.-G."/>
            <person name="Chong C.S."/>
        </authorList>
    </citation>
    <scope>NUCLEOTIDE SEQUENCE [LARGE SCALE GENOMIC DNA]</scope>
    <source>
        <strain evidence="3">D-25</strain>
    </source>
</reference>
<comment type="caution">
    <text evidence="2">The sequence shown here is derived from an EMBL/GenBank/DDBJ whole genome shotgun (WGS) entry which is preliminary data.</text>
</comment>
<proteinExistence type="predicted"/>
<dbReference type="Proteomes" id="UP000036908">
    <property type="component" value="Unassembled WGS sequence"/>
</dbReference>
<dbReference type="InterPro" id="IPR053830">
    <property type="entry name" value="DUF6922"/>
</dbReference>
<sequence length="94" mass="11510">MELSSHLFWDVDRKTVSYDQHKSFIIPRVFMKGTMDDFWAVVTYYGKEVCQEQLVNTRYLDNKTLSFCCVYFNLDQEQFRCFKEKQLTPQHWNY</sequence>
<dbReference type="RefSeq" id="WP_053222455.1">
    <property type="nucleotide sequence ID" value="NZ_JSVA01000005.1"/>
</dbReference>
<name>A0A0L8AMS3_9BACT</name>
<feature type="domain" description="DUF6922" evidence="1">
    <location>
        <begin position="3"/>
        <end position="52"/>
    </location>
</feature>
<accession>A0A0L8AMS3</accession>
<dbReference type="OrthoDB" id="1364214at2"/>
<dbReference type="Pfam" id="PF21956">
    <property type="entry name" value="DUF6922"/>
    <property type="match status" value="1"/>
</dbReference>
<keyword evidence="3" id="KW-1185">Reference proteome</keyword>
<organism evidence="2 3">
    <name type="scientific">Roseivirga seohaensis subsp. aquiponti</name>
    <dbReference type="NCBI Taxonomy" id="1566026"/>
    <lineage>
        <taxon>Bacteria</taxon>
        <taxon>Pseudomonadati</taxon>
        <taxon>Bacteroidota</taxon>
        <taxon>Cytophagia</taxon>
        <taxon>Cytophagales</taxon>
        <taxon>Roseivirgaceae</taxon>
        <taxon>Roseivirga</taxon>
    </lineage>
</organism>
<evidence type="ECO:0000313" key="3">
    <source>
        <dbReference type="Proteomes" id="UP000036908"/>
    </source>
</evidence>
<gene>
    <name evidence="2" type="ORF">OB69_04220</name>
</gene>
<protein>
    <recommendedName>
        <fullName evidence="1">DUF6922 domain-containing protein</fullName>
    </recommendedName>
</protein>
<dbReference type="EMBL" id="JSVA01000005">
    <property type="protein sequence ID" value="KOF03778.1"/>
    <property type="molecule type" value="Genomic_DNA"/>
</dbReference>
<evidence type="ECO:0000313" key="2">
    <source>
        <dbReference type="EMBL" id="KOF03778.1"/>
    </source>
</evidence>